<keyword evidence="3" id="KW-0862">Zinc</keyword>
<accession>A0ABR0CR29</accession>
<evidence type="ECO:0000259" key="5">
    <source>
        <dbReference type="PROSITE" id="PS51141"/>
    </source>
</evidence>
<reference evidence="6 7" key="1">
    <citation type="journal article" date="2023" name="bioRxiv">
        <title>Genome report: Whole genome sequence and annotation of Penstemon davidsonii.</title>
        <authorList>
            <person name="Ostevik K.L."/>
            <person name="Alabady M."/>
            <person name="Zhang M."/>
            <person name="Rausher M.D."/>
        </authorList>
    </citation>
    <scope>NUCLEOTIDE SEQUENCE [LARGE SCALE GENOMIC DNA]</scope>
    <source>
        <strain evidence="6">DNT005</strain>
        <tissue evidence="6">Whole leaf</tissue>
    </source>
</reference>
<gene>
    <name evidence="6" type="ORF">RD792_014483</name>
</gene>
<dbReference type="Pfam" id="PF03110">
    <property type="entry name" value="SBP"/>
    <property type="match status" value="1"/>
</dbReference>
<evidence type="ECO:0000313" key="6">
    <source>
        <dbReference type="EMBL" id="KAK4478976.1"/>
    </source>
</evidence>
<dbReference type="Proteomes" id="UP001291926">
    <property type="component" value="Unassembled WGS sequence"/>
</dbReference>
<dbReference type="Gene3D" id="4.10.1100.10">
    <property type="entry name" value="Transcription factor, SBP-box domain"/>
    <property type="match status" value="1"/>
</dbReference>
<dbReference type="InterPro" id="IPR044817">
    <property type="entry name" value="SBP-like"/>
</dbReference>
<dbReference type="PANTHER" id="PTHR31251:SF127">
    <property type="entry name" value="TRANSCRIPTION FACTOR, SBP-BOX-RELATED"/>
    <property type="match status" value="1"/>
</dbReference>
<evidence type="ECO:0000256" key="4">
    <source>
        <dbReference type="PROSITE-ProRule" id="PRU00470"/>
    </source>
</evidence>
<dbReference type="PANTHER" id="PTHR31251">
    <property type="entry name" value="SQUAMOSA PROMOTER-BINDING-LIKE PROTEIN 4"/>
    <property type="match status" value="1"/>
</dbReference>
<dbReference type="EMBL" id="JAYDYQ010002687">
    <property type="protein sequence ID" value="KAK4478976.1"/>
    <property type="molecule type" value="Genomic_DNA"/>
</dbReference>
<proteinExistence type="predicted"/>
<dbReference type="PROSITE" id="PS51141">
    <property type="entry name" value="ZF_SBP"/>
    <property type="match status" value="1"/>
</dbReference>
<keyword evidence="2 4" id="KW-0863">Zinc-finger</keyword>
<dbReference type="SUPFAM" id="SSF103612">
    <property type="entry name" value="SBT domain"/>
    <property type="match status" value="1"/>
</dbReference>
<comment type="caution">
    <text evidence="6">The sequence shown here is derived from an EMBL/GenBank/DDBJ whole genome shotgun (WGS) entry which is preliminary data.</text>
</comment>
<evidence type="ECO:0000256" key="3">
    <source>
        <dbReference type="ARBA" id="ARBA00022833"/>
    </source>
</evidence>
<protein>
    <recommendedName>
        <fullName evidence="5">SBP-type domain-containing protein</fullName>
    </recommendedName>
</protein>
<dbReference type="InterPro" id="IPR004333">
    <property type="entry name" value="SBP_dom"/>
</dbReference>
<name>A0ABR0CR29_9LAMI</name>
<dbReference type="InterPro" id="IPR036893">
    <property type="entry name" value="SBP_sf"/>
</dbReference>
<feature type="domain" description="SBP-type" evidence="5">
    <location>
        <begin position="110"/>
        <end position="197"/>
    </location>
</feature>
<evidence type="ECO:0000256" key="1">
    <source>
        <dbReference type="ARBA" id="ARBA00022723"/>
    </source>
</evidence>
<keyword evidence="1" id="KW-0479">Metal-binding</keyword>
<keyword evidence="7" id="KW-1185">Reference proteome</keyword>
<evidence type="ECO:0000256" key="2">
    <source>
        <dbReference type="ARBA" id="ARBA00022771"/>
    </source>
</evidence>
<organism evidence="6 7">
    <name type="scientific">Penstemon davidsonii</name>
    <dbReference type="NCBI Taxonomy" id="160366"/>
    <lineage>
        <taxon>Eukaryota</taxon>
        <taxon>Viridiplantae</taxon>
        <taxon>Streptophyta</taxon>
        <taxon>Embryophyta</taxon>
        <taxon>Tracheophyta</taxon>
        <taxon>Spermatophyta</taxon>
        <taxon>Magnoliopsida</taxon>
        <taxon>eudicotyledons</taxon>
        <taxon>Gunneridae</taxon>
        <taxon>Pentapetalae</taxon>
        <taxon>asterids</taxon>
        <taxon>lamiids</taxon>
        <taxon>Lamiales</taxon>
        <taxon>Plantaginaceae</taxon>
        <taxon>Cheloneae</taxon>
        <taxon>Penstemon</taxon>
    </lineage>
</organism>
<evidence type="ECO:0000313" key="7">
    <source>
        <dbReference type="Proteomes" id="UP001291926"/>
    </source>
</evidence>
<sequence length="384" mass="42775">MERRNTESSKGLEWQNLALYGGNKPNEIQQHVGFSMYSSSNNGFGSSSENPNDSYRSTYGTINSSGASAPSNEPTIGLRLGRQKEYGENSSVPVSSIVTKRSRASHNMQNPCCQVEGCNLDLSTAKDYHRRHRICESHSKSPKVVVAGMERRFCQQCSSYFEFGQTRSGFHDLSEFDDKKRSCRKRLSDHNARRRRLQPESIQLNRRPPNVLLNGMPIAVSNSTWENAGTSSILRQTRDSVIRPMNSTGLGRTMCFSSNEIPNSISSLPMNSSPRVLDQCLHVHTANSTMGPTDIQSAHSLLSSNSWSLSEAESTTSMEGLVHGNYNPMWPRFQSDNVPAEEGGTVSPVHSVNFQNACPSHLQEFQLFKAPYESGCFYSNQRNL</sequence>